<dbReference type="Pfam" id="PF03652">
    <property type="entry name" value="RuvX"/>
    <property type="match status" value="1"/>
</dbReference>
<dbReference type="PANTHER" id="PTHR33317:SF4">
    <property type="entry name" value="POLYNUCLEOTIDYL TRANSFERASE, RIBONUCLEASE H-LIKE SUPERFAMILY PROTEIN"/>
    <property type="match status" value="1"/>
</dbReference>
<accession>A0A9W7L4G0</accession>
<reference evidence="3" key="1">
    <citation type="journal article" date="2023" name="Commun. Biol.">
        <title>Genome analysis of Parmales, the sister group of diatoms, reveals the evolutionary specialization of diatoms from phago-mixotrophs to photoautotrophs.</title>
        <authorList>
            <person name="Ban H."/>
            <person name="Sato S."/>
            <person name="Yoshikawa S."/>
            <person name="Yamada K."/>
            <person name="Nakamura Y."/>
            <person name="Ichinomiya M."/>
            <person name="Sato N."/>
            <person name="Blanc-Mathieu R."/>
            <person name="Endo H."/>
            <person name="Kuwata A."/>
            <person name="Ogata H."/>
        </authorList>
    </citation>
    <scope>NUCLEOTIDE SEQUENCE [LARGE SCALE GENOMIC DNA]</scope>
</reference>
<evidence type="ECO:0000313" key="3">
    <source>
        <dbReference type="Proteomes" id="UP001165065"/>
    </source>
</evidence>
<dbReference type="Proteomes" id="UP001165065">
    <property type="component" value="Unassembled WGS sequence"/>
</dbReference>
<dbReference type="OrthoDB" id="198395at2759"/>
<comment type="caution">
    <text evidence="2">The sequence shown here is derived from an EMBL/GenBank/DDBJ whole genome shotgun (WGS) entry which is preliminary data.</text>
</comment>
<feature type="region of interest" description="Disordered" evidence="1">
    <location>
        <begin position="212"/>
        <end position="280"/>
    </location>
</feature>
<feature type="compositionally biased region" description="Basic and acidic residues" evidence="1">
    <location>
        <begin position="212"/>
        <end position="254"/>
    </location>
</feature>
<dbReference type="InterPro" id="IPR012337">
    <property type="entry name" value="RNaseH-like_sf"/>
</dbReference>
<dbReference type="InterPro" id="IPR005227">
    <property type="entry name" value="YqgF"/>
</dbReference>
<evidence type="ECO:0000256" key="1">
    <source>
        <dbReference type="SAM" id="MobiDB-lite"/>
    </source>
</evidence>
<sequence length="280" mass="31453">MLCIDHGLLRTGIAHTKTGFAFDDLSIVVHNSTQTYIDILEGRDIKNAVDDIIGDVLAEFRVEGDDDSDDPLIPESALTSQILHYARLLRVRGIVVGLPLFKDGNESKQSRIVRSFCRDELAVSLCREFGGSWDEEGGRLVPNVRLFMFDERYSSSSAAAMMRGGKGAVTRDLDAVSACVILSHFCKVGGEGAEEVFLSDYNLSMKLLSEHEVRNEERAREEEDKVRMNTLKESRSDMIKRVQEEEEKRGEGRGLSKKAREKQRKQAGKKKKATKTRKIL</sequence>
<dbReference type="GO" id="GO:0000967">
    <property type="term" value="P:rRNA 5'-end processing"/>
    <property type="evidence" value="ECO:0007669"/>
    <property type="project" value="TreeGrafter"/>
</dbReference>
<proteinExistence type="predicted"/>
<feature type="compositionally biased region" description="Basic residues" evidence="1">
    <location>
        <begin position="255"/>
        <end position="280"/>
    </location>
</feature>
<gene>
    <name evidence="2" type="ORF">TrCOL_g12300</name>
</gene>
<dbReference type="PANTHER" id="PTHR33317">
    <property type="entry name" value="POLYNUCLEOTIDYL TRANSFERASE, RIBONUCLEASE H-LIKE SUPERFAMILY PROTEIN"/>
    <property type="match status" value="1"/>
</dbReference>
<organism evidence="2 3">
    <name type="scientific">Triparma columacea</name>
    <dbReference type="NCBI Taxonomy" id="722753"/>
    <lineage>
        <taxon>Eukaryota</taxon>
        <taxon>Sar</taxon>
        <taxon>Stramenopiles</taxon>
        <taxon>Ochrophyta</taxon>
        <taxon>Bolidophyceae</taxon>
        <taxon>Parmales</taxon>
        <taxon>Triparmaceae</taxon>
        <taxon>Triparma</taxon>
    </lineage>
</organism>
<dbReference type="AlphaFoldDB" id="A0A9W7L4G0"/>
<dbReference type="InterPro" id="IPR037027">
    <property type="entry name" value="YqgF/RNaseH-like_dom_sf"/>
</dbReference>
<dbReference type="EMBL" id="BRYA01000670">
    <property type="protein sequence ID" value="GMI28892.1"/>
    <property type="molecule type" value="Genomic_DNA"/>
</dbReference>
<dbReference type="SUPFAM" id="SSF53098">
    <property type="entry name" value="Ribonuclease H-like"/>
    <property type="match status" value="1"/>
</dbReference>
<name>A0A9W7L4G0_9STRA</name>
<protein>
    <submittedName>
        <fullName evidence="2">Uncharacterized protein</fullName>
    </submittedName>
</protein>
<keyword evidence="3" id="KW-1185">Reference proteome</keyword>
<evidence type="ECO:0000313" key="2">
    <source>
        <dbReference type="EMBL" id="GMI28892.1"/>
    </source>
</evidence>
<dbReference type="Gene3D" id="3.30.420.140">
    <property type="entry name" value="YqgF/RNase H-like domain"/>
    <property type="match status" value="1"/>
</dbReference>